<evidence type="ECO:0000313" key="1">
    <source>
        <dbReference type="EMBL" id="TGY66945.1"/>
    </source>
</evidence>
<sequence>MKNGKVLSFTMGCEADPTSRVKVVSDGEIIRVEGLSDEGEPFTIDFELPLEGLRQFQENVKPFLTSSDDVDLENPTNYDWTLKYKADGMEMSTNGIISSANVFKDMKVNILKTLYEVQQKYDYAMKNGAELKELVDRIEEKAE</sequence>
<name>A0AC61RA50_9FIRM</name>
<proteinExistence type="predicted"/>
<dbReference type="EMBL" id="SRYG01000003">
    <property type="protein sequence ID" value="TGY66945.1"/>
    <property type="molecule type" value="Genomic_DNA"/>
</dbReference>
<protein>
    <submittedName>
        <fullName evidence="1">Uncharacterized protein</fullName>
    </submittedName>
</protein>
<dbReference type="Proteomes" id="UP000308836">
    <property type="component" value="Unassembled WGS sequence"/>
</dbReference>
<gene>
    <name evidence="1" type="ORF">E5336_02355</name>
</gene>
<comment type="caution">
    <text evidence="1">The sequence shown here is derived from an EMBL/GenBank/DDBJ whole genome shotgun (WGS) entry which is preliminary data.</text>
</comment>
<accession>A0AC61RA50</accession>
<organism evidence="1 2">
    <name type="scientific">Dubosiella muris</name>
    <dbReference type="NCBI Taxonomy" id="3038133"/>
    <lineage>
        <taxon>Bacteria</taxon>
        <taxon>Bacillati</taxon>
        <taxon>Bacillota</taxon>
        <taxon>Erysipelotrichia</taxon>
        <taxon>Erysipelotrichales</taxon>
        <taxon>Erysipelotrichaceae</taxon>
        <taxon>Dubosiella</taxon>
    </lineage>
</organism>
<evidence type="ECO:0000313" key="2">
    <source>
        <dbReference type="Proteomes" id="UP000308836"/>
    </source>
</evidence>
<reference evidence="1" key="1">
    <citation type="submission" date="2019-04" db="EMBL/GenBank/DDBJ databases">
        <title>Microbes associate with the intestines of laboratory mice.</title>
        <authorList>
            <person name="Navarre W."/>
            <person name="Wong E."/>
            <person name="Huang K."/>
            <person name="Tropini C."/>
            <person name="Ng K."/>
            <person name="Yu B."/>
        </authorList>
    </citation>
    <scope>NUCLEOTIDE SEQUENCE</scope>
    <source>
        <strain evidence="1">NM09_H32</strain>
    </source>
</reference>
<keyword evidence="2" id="KW-1185">Reference proteome</keyword>